<name>X1S327_9ZZZZ</name>
<comment type="caution">
    <text evidence="1">The sequence shown here is derived from an EMBL/GenBank/DDBJ whole genome shotgun (WGS) entry which is preliminary data.</text>
</comment>
<organism evidence="1">
    <name type="scientific">marine sediment metagenome</name>
    <dbReference type="NCBI Taxonomy" id="412755"/>
    <lineage>
        <taxon>unclassified sequences</taxon>
        <taxon>metagenomes</taxon>
        <taxon>ecological metagenomes</taxon>
    </lineage>
</organism>
<protein>
    <submittedName>
        <fullName evidence="1">Uncharacterized protein</fullName>
    </submittedName>
</protein>
<accession>X1S327</accession>
<gene>
    <name evidence="1" type="ORF">S12H4_17882</name>
</gene>
<evidence type="ECO:0000313" key="1">
    <source>
        <dbReference type="EMBL" id="GAI87293.1"/>
    </source>
</evidence>
<reference evidence="1" key="1">
    <citation type="journal article" date="2014" name="Front. Microbiol.">
        <title>High frequency of phylogenetically diverse reductive dehalogenase-homologous genes in deep subseafloor sedimentary metagenomes.</title>
        <authorList>
            <person name="Kawai M."/>
            <person name="Futagami T."/>
            <person name="Toyoda A."/>
            <person name="Takaki Y."/>
            <person name="Nishi S."/>
            <person name="Hori S."/>
            <person name="Arai W."/>
            <person name="Tsubouchi T."/>
            <person name="Morono Y."/>
            <person name="Uchiyama I."/>
            <person name="Ito T."/>
            <person name="Fujiyama A."/>
            <person name="Inagaki F."/>
            <person name="Takami H."/>
        </authorList>
    </citation>
    <scope>NUCLEOTIDE SEQUENCE</scope>
    <source>
        <strain evidence="1">Expedition CK06-06</strain>
    </source>
</reference>
<proteinExistence type="predicted"/>
<dbReference type="AlphaFoldDB" id="X1S327"/>
<dbReference type="EMBL" id="BARW01008785">
    <property type="protein sequence ID" value="GAI87293.1"/>
    <property type="molecule type" value="Genomic_DNA"/>
</dbReference>
<sequence>MVNAKTFFPKDSFAAASKKVLSTPPEYATTTLSRFFRYEIRFLYFG</sequence>